<feature type="compositionally biased region" description="Basic and acidic residues" evidence="3">
    <location>
        <begin position="1"/>
        <end position="10"/>
    </location>
</feature>
<proteinExistence type="predicted"/>
<dbReference type="PRINTS" id="PR00502">
    <property type="entry name" value="NUDIXFAMILY"/>
</dbReference>
<feature type="domain" description="Nudix hydrolase" evidence="4">
    <location>
        <begin position="99"/>
        <end position="227"/>
    </location>
</feature>
<name>A0A1H3N0P8_9EURY</name>
<dbReference type="Proteomes" id="UP000199079">
    <property type="component" value="Unassembled WGS sequence"/>
</dbReference>
<dbReference type="RefSeq" id="WP_092734572.1">
    <property type="nucleotide sequence ID" value="NZ_FNPC01000011.1"/>
</dbReference>
<keyword evidence="6" id="KW-1185">Reference proteome</keyword>
<dbReference type="PANTHER" id="PTHR11839:SF18">
    <property type="entry name" value="NUDIX HYDROLASE DOMAIN-CONTAINING PROTEIN"/>
    <property type="match status" value="1"/>
</dbReference>
<dbReference type="OrthoDB" id="192849at2157"/>
<keyword evidence="2" id="KW-0378">Hydrolase</keyword>
<evidence type="ECO:0000259" key="4">
    <source>
        <dbReference type="PROSITE" id="PS51462"/>
    </source>
</evidence>
<dbReference type="CDD" id="cd03424">
    <property type="entry name" value="NUDIX_ADPRase_Nudt5_UGPPase_Nudt14"/>
    <property type="match status" value="1"/>
</dbReference>
<sequence length="238" mass="26196">MSEDRSDRPSPDAGDPDPPAEESPDPPAEKSPDPPLGHEPAADLRDLPAFADGRTHSLPGEPDWPVESVDVEYETGWLTAGYDRVEQPDGTAKDYYWAELPPATVVVAIADGEVLFVEQYRPTIRRQQLELPAGIVEPGESYADAAARELAEETGFAPAETTLLQEVWCSTGVLRHRRGYVLARELEAVERDLDTNEFLDPRAVRVDEALETARRPGCNDATLEGLLLAKADGYLDYR</sequence>
<dbReference type="GO" id="GO:0019693">
    <property type="term" value="P:ribose phosphate metabolic process"/>
    <property type="evidence" value="ECO:0007669"/>
    <property type="project" value="TreeGrafter"/>
</dbReference>
<dbReference type="Gene3D" id="3.90.79.10">
    <property type="entry name" value="Nucleoside Triphosphate Pyrophosphohydrolase"/>
    <property type="match status" value="1"/>
</dbReference>
<protein>
    <submittedName>
        <fullName evidence="5">ADP-ribose pyrophosphatase</fullName>
    </submittedName>
</protein>
<feature type="region of interest" description="Disordered" evidence="3">
    <location>
        <begin position="1"/>
        <end position="66"/>
    </location>
</feature>
<dbReference type="GO" id="GO:0016462">
    <property type="term" value="F:pyrophosphatase activity"/>
    <property type="evidence" value="ECO:0007669"/>
    <property type="project" value="UniProtKB-ARBA"/>
</dbReference>
<dbReference type="PROSITE" id="PS51462">
    <property type="entry name" value="NUDIX"/>
    <property type="match status" value="1"/>
</dbReference>
<evidence type="ECO:0000256" key="1">
    <source>
        <dbReference type="ARBA" id="ARBA00001946"/>
    </source>
</evidence>
<dbReference type="InterPro" id="IPR015797">
    <property type="entry name" value="NUDIX_hydrolase-like_dom_sf"/>
</dbReference>
<dbReference type="EMBL" id="FNPC01000011">
    <property type="protein sequence ID" value="SDY82472.1"/>
    <property type="molecule type" value="Genomic_DNA"/>
</dbReference>
<dbReference type="GO" id="GO:0006753">
    <property type="term" value="P:nucleoside phosphate metabolic process"/>
    <property type="evidence" value="ECO:0007669"/>
    <property type="project" value="TreeGrafter"/>
</dbReference>
<dbReference type="SUPFAM" id="SSF55811">
    <property type="entry name" value="Nudix"/>
    <property type="match status" value="1"/>
</dbReference>
<reference evidence="6" key="1">
    <citation type="submission" date="2016-10" db="EMBL/GenBank/DDBJ databases">
        <authorList>
            <person name="Varghese N."/>
            <person name="Submissions S."/>
        </authorList>
    </citation>
    <scope>NUCLEOTIDE SEQUENCE [LARGE SCALE GENOMIC DNA]</scope>
    <source>
        <strain evidence="6">DC30,IBRC 10041,KCTC 4046</strain>
    </source>
</reference>
<evidence type="ECO:0000256" key="3">
    <source>
        <dbReference type="SAM" id="MobiDB-lite"/>
    </source>
</evidence>
<dbReference type="PANTHER" id="PTHR11839">
    <property type="entry name" value="UDP/ADP-SUGAR PYROPHOSPHATASE"/>
    <property type="match status" value="1"/>
</dbReference>
<gene>
    <name evidence="5" type="ORF">SAMN05216564_11114</name>
</gene>
<evidence type="ECO:0000313" key="6">
    <source>
        <dbReference type="Proteomes" id="UP000199079"/>
    </source>
</evidence>
<evidence type="ECO:0000256" key="2">
    <source>
        <dbReference type="ARBA" id="ARBA00022801"/>
    </source>
</evidence>
<evidence type="ECO:0000313" key="5">
    <source>
        <dbReference type="EMBL" id="SDY82472.1"/>
    </source>
</evidence>
<dbReference type="InterPro" id="IPR000086">
    <property type="entry name" value="NUDIX_hydrolase_dom"/>
</dbReference>
<dbReference type="AlphaFoldDB" id="A0A1H3N0P8"/>
<feature type="compositionally biased region" description="Acidic residues" evidence="3">
    <location>
        <begin position="14"/>
        <end position="24"/>
    </location>
</feature>
<dbReference type="Pfam" id="PF00293">
    <property type="entry name" value="NUDIX"/>
    <property type="match status" value="1"/>
</dbReference>
<comment type="cofactor">
    <cofactor evidence="1">
        <name>Mg(2+)</name>
        <dbReference type="ChEBI" id="CHEBI:18420"/>
    </cofactor>
</comment>
<dbReference type="InterPro" id="IPR020476">
    <property type="entry name" value="Nudix_hydrolase"/>
</dbReference>
<organism evidence="5 6">
    <name type="scientific">Halopenitus persicus</name>
    <dbReference type="NCBI Taxonomy" id="1048396"/>
    <lineage>
        <taxon>Archaea</taxon>
        <taxon>Methanobacteriati</taxon>
        <taxon>Methanobacteriota</taxon>
        <taxon>Stenosarchaea group</taxon>
        <taxon>Halobacteria</taxon>
        <taxon>Halobacteriales</taxon>
        <taxon>Haloferacaceae</taxon>
        <taxon>Halopenitus</taxon>
    </lineage>
</organism>
<accession>A0A1H3N0P8</accession>
<dbReference type="InterPro" id="IPR020084">
    <property type="entry name" value="NUDIX_hydrolase_CS"/>
</dbReference>
<dbReference type="PROSITE" id="PS00893">
    <property type="entry name" value="NUDIX_BOX"/>
    <property type="match status" value="1"/>
</dbReference>